<reference evidence="6 7" key="1">
    <citation type="submission" date="2019-04" db="EMBL/GenBank/DDBJ databases">
        <title>Microbes associate with the intestines of laboratory mice.</title>
        <authorList>
            <person name="Navarre W."/>
            <person name="Wong E."/>
            <person name="Huang K.C."/>
            <person name="Tropini C."/>
            <person name="Ng K."/>
            <person name="Yu B."/>
        </authorList>
    </citation>
    <scope>NUCLEOTIDE SEQUENCE [LARGE SCALE GENOMIC DNA]</scope>
    <source>
        <strain evidence="6 7">NM48_B13</strain>
    </source>
</reference>
<name>A0A3N0ABV9_9ACTN</name>
<dbReference type="InterPro" id="IPR001876">
    <property type="entry name" value="Znf_RanBP2"/>
</dbReference>
<accession>A0A3N0ABV9</accession>
<dbReference type="OrthoDB" id="9814654at2"/>
<proteinExistence type="predicted"/>
<keyword evidence="3" id="KW-0862">Zinc</keyword>
<keyword evidence="1" id="KW-0479">Metal-binding</keyword>
<comment type="caution">
    <text evidence="5">The sequence shown here is derived from an EMBL/GenBank/DDBJ whole genome shotgun (WGS) entry which is preliminary data.</text>
</comment>
<dbReference type="Proteomes" id="UP000530850">
    <property type="component" value="Unassembled WGS sequence"/>
</dbReference>
<organism evidence="5 8">
    <name type="scientific">Parvibacter caecicola</name>
    <dbReference type="NCBI Taxonomy" id="747645"/>
    <lineage>
        <taxon>Bacteria</taxon>
        <taxon>Bacillati</taxon>
        <taxon>Actinomycetota</taxon>
        <taxon>Coriobacteriia</taxon>
        <taxon>Coriobacteriales</taxon>
        <taxon>Coriobacteriaceae</taxon>
        <taxon>Parvibacter</taxon>
    </lineage>
</organism>
<dbReference type="GO" id="GO:0008270">
    <property type="term" value="F:zinc ion binding"/>
    <property type="evidence" value="ECO:0007669"/>
    <property type="project" value="UniProtKB-KW"/>
</dbReference>
<dbReference type="EMBL" id="JACHYA010000005">
    <property type="protein sequence ID" value="MBB3171824.1"/>
    <property type="molecule type" value="Genomic_DNA"/>
</dbReference>
<dbReference type="GeneID" id="93356909"/>
<dbReference type="PROSITE" id="PS01358">
    <property type="entry name" value="ZF_RANBP2_1"/>
    <property type="match status" value="1"/>
</dbReference>
<evidence type="ECO:0000256" key="2">
    <source>
        <dbReference type="ARBA" id="ARBA00022771"/>
    </source>
</evidence>
<reference evidence="5 8" key="2">
    <citation type="submission" date="2020-08" db="EMBL/GenBank/DDBJ databases">
        <title>Sequencing the genomes of 1000 actinobacteria strains.</title>
        <authorList>
            <person name="Klenk H.-P."/>
        </authorList>
    </citation>
    <scope>NUCLEOTIDE SEQUENCE [LARGE SCALE GENOMIC DNA]</scope>
    <source>
        <strain evidence="5 8">DSM 22242</strain>
    </source>
</reference>
<evidence type="ECO:0000313" key="7">
    <source>
        <dbReference type="Proteomes" id="UP000309454"/>
    </source>
</evidence>
<protein>
    <recommendedName>
        <fullName evidence="4">RanBP2-type domain-containing protein</fullName>
    </recommendedName>
</protein>
<dbReference type="RefSeq" id="WP_123185606.1">
    <property type="nucleotide sequence ID" value="NZ_CANPEU010000018.1"/>
</dbReference>
<gene>
    <name evidence="6" type="ORF">E5982_07750</name>
    <name evidence="5" type="ORF">FHR31_001650</name>
</gene>
<evidence type="ECO:0000259" key="4">
    <source>
        <dbReference type="PROSITE" id="PS01358"/>
    </source>
</evidence>
<evidence type="ECO:0000313" key="5">
    <source>
        <dbReference type="EMBL" id="MBB3171824.1"/>
    </source>
</evidence>
<evidence type="ECO:0000313" key="6">
    <source>
        <dbReference type="EMBL" id="TJW09962.1"/>
    </source>
</evidence>
<evidence type="ECO:0000256" key="3">
    <source>
        <dbReference type="ARBA" id="ARBA00022833"/>
    </source>
</evidence>
<keyword evidence="2" id="KW-0863">Zinc-finger</keyword>
<keyword evidence="7" id="KW-1185">Reference proteome</keyword>
<dbReference type="Proteomes" id="UP000309454">
    <property type="component" value="Unassembled WGS sequence"/>
</dbReference>
<dbReference type="AlphaFoldDB" id="A0A3N0ABV9"/>
<sequence length="75" mass="8220">MVKRKADRDHVEVAHLSGPEGIRAAFEVLRAPGAEVPLAVAAEEVPRICWTCQKCAAENEGDSETCWNCGAARWR</sequence>
<feature type="domain" description="RanBP2-type" evidence="4">
    <location>
        <begin position="50"/>
        <end position="69"/>
    </location>
</feature>
<dbReference type="EMBL" id="SSTM01000005">
    <property type="protein sequence ID" value="TJW09962.1"/>
    <property type="molecule type" value="Genomic_DNA"/>
</dbReference>
<evidence type="ECO:0000313" key="8">
    <source>
        <dbReference type="Proteomes" id="UP000530850"/>
    </source>
</evidence>
<evidence type="ECO:0000256" key="1">
    <source>
        <dbReference type="ARBA" id="ARBA00022723"/>
    </source>
</evidence>